<evidence type="ECO:0000313" key="1">
    <source>
        <dbReference type="EMBL" id="KZT65443.1"/>
    </source>
</evidence>
<dbReference type="EMBL" id="KV429105">
    <property type="protein sequence ID" value="KZT65443.1"/>
    <property type="molecule type" value="Genomic_DNA"/>
</dbReference>
<accession>A0A165MAW4</accession>
<protein>
    <submittedName>
        <fullName evidence="1">Uncharacterized protein</fullName>
    </submittedName>
</protein>
<organism evidence="1 2">
    <name type="scientific">Daedalea quercina L-15889</name>
    <dbReference type="NCBI Taxonomy" id="1314783"/>
    <lineage>
        <taxon>Eukaryota</taxon>
        <taxon>Fungi</taxon>
        <taxon>Dikarya</taxon>
        <taxon>Basidiomycota</taxon>
        <taxon>Agaricomycotina</taxon>
        <taxon>Agaricomycetes</taxon>
        <taxon>Polyporales</taxon>
        <taxon>Fomitopsis</taxon>
    </lineage>
</organism>
<dbReference type="OrthoDB" id="2210at2759"/>
<reference evidence="1 2" key="1">
    <citation type="journal article" date="2016" name="Mol. Biol. Evol.">
        <title>Comparative Genomics of Early-Diverging Mushroom-Forming Fungi Provides Insights into the Origins of Lignocellulose Decay Capabilities.</title>
        <authorList>
            <person name="Nagy L.G."/>
            <person name="Riley R."/>
            <person name="Tritt A."/>
            <person name="Adam C."/>
            <person name="Daum C."/>
            <person name="Floudas D."/>
            <person name="Sun H."/>
            <person name="Yadav J.S."/>
            <person name="Pangilinan J."/>
            <person name="Larsson K.H."/>
            <person name="Matsuura K."/>
            <person name="Barry K."/>
            <person name="Labutti K."/>
            <person name="Kuo R."/>
            <person name="Ohm R.A."/>
            <person name="Bhattacharya S.S."/>
            <person name="Shirouzu T."/>
            <person name="Yoshinaga Y."/>
            <person name="Martin F.M."/>
            <person name="Grigoriev I.V."/>
            <person name="Hibbett D.S."/>
        </authorList>
    </citation>
    <scope>NUCLEOTIDE SEQUENCE [LARGE SCALE GENOMIC DNA]</scope>
    <source>
        <strain evidence="1 2">L-15889</strain>
    </source>
</reference>
<proteinExistence type="predicted"/>
<dbReference type="Proteomes" id="UP000076727">
    <property type="component" value="Unassembled WGS sequence"/>
</dbReference>
<gene>
    <name evidence="1" type="ORF">DAEQUDRAFT_676869</name>
</gene>
<dbReference type="AlphaFoldDB" id="A0A165MAW4"/>
<keyword evidence="2" id="KW-1185">Reference proteome</keyword>
<sequence>VAMHIKKLKVRPRKSMCSSRCDPFDSSNVSVIAPFETPCGPALQGMLNCMAAKGDVHALDACEGVTQELFDCMRHASIGKQRPRYTINYHLMKLQKLLK</sequence>
<evidence type="ECO:0000313" key="2">
    <source>
        <dbReference type="Proteomes" id="UP000076727"/>
    </source>
</evidence>
<name>A0A165MAW4_9APHY</name>
<dbReference type="STRING" id="1314783.A0A165MAW4"/>
<feature type="non-terminal residue" evidence="1">
    <location>
        <position position="1"/>
    </location>
</feature>